<evidence type="ECO:0000313" key="3">
    <source>
        <dbReference type="Proteomes" id="UP001208054"/>
    </source>
</evidence>
<proteinExistence type="predicted"/>
<dbReference type="Proteomes" id="UP001208054">
    <property type="component" value="Unassembled WGS sequence"/>
</dbReference>
<dbReference type="InterPro" id="IPR018750">
    <property type="entry name" value="DUF2306_membrane"/>
</dbReference>
<reference evidence="2 3" key="1">
    <citation type="submission" date="2021-07" db="EMBL/GenBank/DDBJ databases">
        <title>Clinical implication of Pseudomonas aeruginosa: further insight on the antimicrobial resistance.</title>
        <authorList>
            <person name="Macori G."/>
            <person name="Fanning S."/>
            <person name="Alqahtani A."/>
        </authorList>
    </citation>
    <scope>NUCLEOTIDE SEQUENCE [LARGE SCALE GENOMIC DNA]</scope>
    <source>
        <strain evidence="2 3">CFS3442</strain>
    </source>
</reference>
<keyword evidence="3" id="KW-1185">Reference proteome</keyword>
<feature type="transmembrane region" description="Helical" evidence="1">
    <location>
        <begin position="121"/>
        <end position="139"/>
    </location>
</feature>
<dbReference type="RefSeq" id="WP_197610205.1">
    <property type="nucleotide sequence ID" value="NZ_JAHWBK010000004.1"/>
</dbReference>
<organism evidence="2 3">
    <name type="scientific">Stenotrophomonas riyadhensis</name>
    <dbReference type="NCBI Taxonomy" id="2859893"/>
    <lineage>
        <taxon>Bacteria</taxon>
        <taxon>Pseudomonadati</taxon>
        <taxon>Pseudomonadota</taxon>
        <taxon>Gammaproteobacteria</taxon>
        <taxon>Lysobacterales</taxon>
        <taxon>Lysobacteraceae</taxon>
        <taxon>Stenotrophomonas</taxon>
    </lineage>
</organism>
<evidence type="ECO:0000256" key="1">
    <source>
        <dbReference type="SAM" id="Phobius"/>
    </source>
</evidence>
<feature type="transmembrane region" description="Helical" evidence="1">
    <location>
        <begin position="27"/>
        <end position="54"/>
    </location>
</feature>
<evidence type="ECO:0000313" key="2">
    <source>
        <dbReference type="EMBL" id="MCV0324319.1"/>
    </source>
</evidence>
<comment type="caution">
    <text evidence="2">The sequence shown here is derived from an EMBL/GenBank/DDBJ whole genome shotgun (WGS) entry which is preliminary data.</text>
</comment>
<keyword evidence="1" id="KW-0472">Membrane</keyword>
<name>A0ABT2XEH9_9GAMM</name>
<keyword evidence="1" id="KW-1133">Transmembrane helix</keyword>
<feature type="transmembrane region" description="Helical" evidence="1">
    <location>
        <begin position="254"/>
        <end position="280"/>
    </location>
</feature>
<feature type="transmembrane region" description="Helical" evidence="1">
    <location>
        <begin position="183"/>
        <end position="206"/>
    </location>
</feature>
<keyword evidence="1" id="KW-0812">Transmembrane</keyword>
<feature type="transmembrane region" description="Helical" evidence="1">
    <location>
        <begin position="151"/>
        <end position="171"/>
    </location>
</feature>
<feature type="transmembrane region" description="Helical" evidence="1">
    <location>
        <begin position="74"/>
        <end position="101"/>
    </location>
</feature>
<gene>
    <name evidence="2" type="ORF">KYJ44_08305</name>
</gene>
<dbReference type="EMBL" id="JAHWBK010000004">
    <property type="protein sequence ID" value="MCV0324319.1"/>
    <property type="molecule type" value="Genomic_DNA"/>
</dbReference>
<sequence>MSLPAVAITEARAALGDRMSIVRRQRLLRIGALAWLGCAALGQLLFAVYIVGFYGRSTLAGHPQRWNEVMPHGYVAGATGFNAVLALHLLLAAGIVLGGWLQLWPGLRRWAPAVHRWNGRIYLSAAVLLALGGLAMVWIRGGAAGDTAQHLGTSLNAVLILWFAGAAWWHARRQRTGEHRAWALRLFLAVGGVWFFRIGLMLWLLLNQGPAGFDPETFTGPALTTLAFAQALLPLTVLELYLRAQRQPGALRSWLVGAALLVAALATLAGSLAAAALMWWPPLAAG</sequence>
<accession>A0ABT2XEH9</accession>
<protein>
    <submittedName>
        <fullName evidence="2">DUF2306 domain-containing protein</fullName>
    </submittedName>
</protein>
<dbReference type="Pfam" id="PF10067">
    <property type="entry name" value="DUF2306"/>
    <property type="match status" value="1"/>
</dbReference>
<feature type="transmembrane region" description="Helical" evidence="1">
    <location>
        <begin position="218"/>
        <end position="242"/>
    </location>
</feature>